<proteinExistence type="predicted"/>
<gene>
    <name evidence="1" type="ORF">LCGC14_3153290</name>
</gene>
<feature type="non-terminal residue" evidence="1">
    <location>
        <position position="98"/>
    </location>
</feature>
<evidence type="ECO:0000313" key="1">
    <source>
        <dbReference type="EMBL" id="KKK47628.1"/>
    </source>
</evidence>
<sequence length="98" mass="10020">MTGAIGATAGAGGAAAQAAIAQAIKASGVIVRVEPDAFLSILDRSDAPLVVTAQTGWFSKKDQYLTSYKGLAFFTKSAIPLTLPPSAEVVAAKTIWIP</sequence>
<protein>
    <submittedName>
        <fullName evidence="1">Uncharacterized protein</fullName>
    </submittedName>
</protein>
<name>A0A0F8VTF4_9ZZZZ</name>
<organism evidence="1">
    <name type="scientific">marine sediment metagenome</name>
    <dbReference type="NCBI Taxonomy" id="412755"/>
    <lineage>
        <taxon>unclassified sequences</taxon>
        <taxon>metagenomes</taxon>
        <taxon>ecological metagenomes</taxon>
    </lineage>
</organism>
<dbReference type="EMBL" id="LAZR01069482">
    <property type="protein sequence ID" value="KKK47628.1"/>
    <property type="molecule type" value="Genomic_DNA"/>
</dbReference>
<accession>A0A0F8VTF4</accession>
<dbReference type="AlphaFoldDB" id="A0A0F8VTF4"/>
<comment type="caution">
    <text evidence="1">The sequence shown here is derived from an EMBL/GenBank/DDBJ whole genome shotgun (WGS) entry which is preliminary data.</text>
</comment>
<reference evidence="1" key="1">
    <citation type="journal article" date="2015" name="Nature">
        <title>Complex archaea that bridge the gap between prokaryotes and eukaryotes.</title>
        <authorList>
            <person name="Spang A."/>
            <person name="Saw J.H."/>
            <person name="Jorgensen S.L."/>
            <person name="Zaremba-Niedzwiedzka K."/>
            <person name="Martijn J."/>
            <person name="Lind A.E."/>
            <person name="van Eijk R."/>
            <person name="Schleper C."/>
            <person name="Guy L."/>
            <person name="Ettema T.J."/>
        </authorList>
    </citation>
    <scope>NUCLEOTIDE SEQUENCE</scope>
</reference>